<dbReference type="SUPFAM" id="SSF46988">
    <property type="entry name" value="Tubulin chaperone cofactor A"/>
    <property type="match status" value="1"/>
</dbReference>
<dbReference type="GO" id="GO:0048487">
    <property type="term" value="F:beta-tubulin binding"/>
    <property type="evidence" value="ECO:0007669"/>
    <property type="project" value="InterPro"/>
</dbReference>
<comment type="similarity">
    <text evidence="1 3">Belongs to the TBCA family.</text>
</comment>
<keyword evidence="3" id="KW-0963">Cytoplasm</keyword>
<dbReference type="Proteomes" id="UP000007014">
    <property type="component" value="Chromosome 15"/>
</dbReference>
<dbReference type="KEGG" id="cme:CYME_CMO116C"/>
<comment type="subunit">
    <text evidence="3">Supercomplex made of cofactors A to E. Cofactors A and D function by capturing and stabilizing tubulin in a quasi-native conformation. Cofactor E binds to the cofactor D-tubulin complex; interaction with cofactor C then causes the release of tubulin polypeptides that are committed to the native state.</text>
</comment>
<dbReference type="PANTHER" id="PTHR21500:SF0">
    <property type="entry name" value="TUBULIN-SPECIFIC CHAPERONE A"/>
    <property type="match status" value="1"/>
</dbReference>
<dbReference type="HOGENOM" id="CLU_2162008_0_0_1"/>
<dbReference type="EMBL" id="AP006497">
    <property type="protein sequence ID" value="BAM81489.1"/>
    <property type="molecule type" value="Genomic_DNA"/>
</dbReference>
<dbReference type="InterPro" id="IPR036126">
    <property type="entry name" value="TBCA_sf"/>
</dbReference>
<name>M1V9F9_CYAM1</name>
<evidence type="ECO:0000313" key="4">
    <source>
        <dbReference type="EMBL" id="BAM81489.1"/>
    </source>
</evidence>
<evidence type="ECO:0000313" key="5">
    <source>
        <dbReference type="Proteomes" id="UP000007014"/>
    </source>
</evidence>
<evidence type="ECO:0000256" key="3">
    <source>
        <dbReference type="RuleBase" id="RU364030"/>
    </source>
</evidence>
<dbReference type="GO" id="GO:0007023">
    <property type="term" value="P:post-chaperonin tubulin folding pathway"/>
    <property type="evidence" value="ECO:0007669"/>
    <property type="project" value="UniProtKB-UniRule"/>
</dbReference>
<evidence type="ECO:0000256" key="1">
    <source>
        <dbReference type="ARBA" id="ARBA00006806"/>
    </source>
</evidence>
<keyword evidence="5" id="KW-1185">Reference proteome</keyword>
<evidence type="ECO:0000256" key="2">
    <source>
        <dbReference type="ARBA" id="ARBA00023186"/>
    </source>
</evidence>
<protein>
    <recommendedName>
        <fullName evidence="3">Tubulin-specific chaperone A</fullName>
    </recommendedName>
</protein>
<reference evidence="4 5" key="1">
    <citation type="journal article" date="2004" name="Nature">
        <title>Genome sequence of the ultrasmall unicellular red alga Cyanidioschyzon merolae 10D.</title>
        <authorList>
            <person name="Matsuzaki M."/>
            <person name="Misumi O."/>
            <person name="Shin-i T."/>
            <person name="Maruyama S."/>
            <person name="Takahara M."/>
            <person name="Miyagishima S."/>
            <person name="Mori T."/>
            <person name="Nishida K."/>
            <person name="Yagisawa F."/>
            <person name="Nishida K."/>
            <person name="Yoshida Y."/>
            <person name="Nishimura Y."/>
            <person name="Nakao S."/>
            <person name="Kobayashi T."/>
            <person name="Momoyama Y."/>
            <person name="Higashiyama T."/>
            <person name="Minoda A."/>
            <person name="Sano M."/>
            <person name="Nomoto H."/>
            <person name="Oishi K."/>
            <person name="Hayashi H."/>
            <person name="Ohta F."/>
            <person name="Nishizaka S."/>
            <person name="Haga S."/>
            <person name="Miura S."/>
            <person name="Morishita T."/>
            <person name="Kabeya Y."/>
            <person name="Terasawa K."/>
            <person name="Suzuki Y."/>
            <person name="Ishii Y."/>
            <person name="Asakawa S."/>
            <person name="Takano H."/>
            <person name="Ohta N."/>
            <person name="Kuroiwa H."/>
            <person name="Tanaka K."/>
            <person name="Shimizu N."/>
            <person name="Sugano S."/>
            <person name="Sato N."/>
            <person name="Nozaki H."/>
            <person name="Ogasawara N."/>
            <person name="Kohara Y."/>
            <person name="Kuroiwa T."/>
        </authorList>
    </citation>
    <scope>NUCLEOTIDE SEQUENCE [LARGE SCALE GENOMIC DNA]</scope>
    <source>
        <strain evidence="4 5">10D</strain>
    </source>
</reference>
<gene>
    <name evidence="4" type="ORF">CYME_CMO116C</name>
</gene>
<keyword evidence="3" id="KW-0206">Cytoskeleton</keyword>
<sequence>MDSKLGRELRIKLGVALRTAKDLDYYEKELVTLRMRIEEERKNGSDCLRQLQDVFSETEAMIPDARFRLQRATQELEVALNKASFAGAADESDTSRAEVLLQELRTKQLVR</sequence>
<dbReference type="GO" id="GO:0007021">
    <property type="term" value="P:tubulin complex assembly"/>
    <property type="evidence" value="ECO:0007669"/>
    <property type="project" value="UniProtKB-UniRule"/>
</dbReference>
<dbReference type="GO" id="GO:0005829">
    <property type="term" value="C:cytosol"/>
    <property type="evidence" value="ECO:0007669"/>
    <property type="project" value="TreeGrafter"/>
</dbReference>
<keyword evidence="2 3" id="KW-0143">Chaperone</keyword>
<accession>M1V9F9</accession>
<reference evidence="4 5" key="2">
    <citation type="journal article" date="2007" name="BMC Biol.">
        <title>A 100%-complete sequence reveals unusually simple genomic features in the hot-spring red alga Cyanidioschyzon merolae.</title>
        <authorList>
            <person name="Nozaki H."/>
            <person name="Takano H."/>
            <person name="Misumi O."/>
            <person name="Terasawa K."/>
            <person name="Matsuzaki M."/>
            <person name="Maruyama S."/>
            <person name="Nishida K."/>
            <person name="Yagisawa F."/>
            <person name="Yoshida Y."/>
            <person name="Fujiwara T."/>
            <person name="Takio S."/>
            <person name="Tamura K."/>
            <person name="Chung S.J."/>
            <person name="Nakamura S."/>
            <person name="Kuroiwa H."/>
            <person name="Tanaka K."/>
            <person name="Sato N."/>
            <person name="Kuroiwa T."/>
        </authorList>
    </citation>
    <scope>NUCLEOTIDE SEQUENCE [LARGE SCALE GENOMIC DNA]</scope>
    <source>
        <strain evidence="4 5">10D</strain>
    </source>
</reference>
<dbReference type="Gramene" id="CMO116CT">
    <property type="protein sequence ID" value="CMO116CT"/>
    <property type="gene ID" value="CMO116C"/>
</dbReference>
<dbReference type="InterPro" id="IPR004226">
    <property type="entry name" value="TBCA"/>
</dbReference>
<dbReference type="GeneID" id="16995581"/>
<comment type="subcellular location">
    <subcellularLocation>
        <location evidence="3">Cytoplasm</location>
        <location evidence="3">Cytoskeleton</location>
    </subcellularLocation>
</comment>
<organism evidence="4 5">
    <name type="scientific">Cyanidioschyzon merolae (strain NIES-3377 / 10D)</name>
    <name type="common">Unicellular red alga</name>
    <dbReference type="NCBI Taxonomy" id="280699"/>
    <lineage>
        <taxon>Eukaryota</taxon>
        <taxon>Rhodophyta</taxon>
        <taxon>Bangiophyceae</taxon>
        <taxon>Cyanidiales</taxon>
        <taxon>Cyanidiaceae</taxon>
        <taxon>Cyanidioschyzon</taxon>
    </lineage>
</organism>
<dbReference type="OrthoDB" id="296187at2759"/>
<proteinExistence type="inferred from homology"/>
<dbReference type="GO" id="GO:0005874">
    <property type="term" value="C:microtubule"/>
    <property type="evidence" value="ECO:0007669"/>
    <property type="project" value="UniProtKB-KW"/>
</dbReference>
<dbReference type="AlphaFoldDB" id="M1V9F9"/>
<dbReference type="Pfam" id="PF02970">
    <property type="entry name" value="TBCA"/>
    <property type="match status" value="1"/>
</dbReference>
<dbReference type="RefSeq" id="XP_005537525.1">
    <property type="nucleotide sequence ID" value="XM_005537468.1"/>
</dbReference>
<dbReference type="Gene3D" id="1.20.58.90">
    <property type="match status" value="1"/>
</dbReference>
<dbReference type="PANTHER" id="PTHR21500">
    <property type="entry name" value="TUBULIN-SPECIFIC CHAPERONE A"/>
    <property type="match status" value="1"/>
</dbReference>
<keyword evidence="3" id="KW-0493">Microtubule</keyword>